<proteinExistence type="predicted"/>
<keyword evidence="1" id="KW-0732">Signal</keyword>
<dbReference type="HOGENOM" id="CLU_1845010_0_0_1"/>
<keyword evidence="3" id="KW-1185">Reference proteome</keyword>
<evidence type="ECO:0000256" key="1">
    <source>
        <dbReference type="SAM" id="SignalP"/>
    </source>
</evidence>
<sequence>MKFFNIILLSAAAVSAIPTGIVGNTEVIKRDDAIKMGSRAGVYVDAVKPTLSIDGYIKKLLPQAAKFEESLPDKDSPGEVAEAMAVIMYKVLAGQKEAFATLTEDVIKLVGAGPVVEKLGDSSFIEGVANVLAKAMGHV</sequence>
<evidence type="ECO:0000313" key="2">
    <source>
        <dbReference type="EMBL" id="EPS45853.1"/>
    </source>
</evidence>
<gene>
    <name evidence="2" type="ORF">H072_194</name>
</gene>
<protein>
    <submittedName>
        <fullName evidence="2">Uncharacterized protein</fullName>
    </submittedName>
</protein>
<dbReference type="AlphaFoldDB" id="S8C2E4"/>
<dbReference type="EMBL" id="AQGS01000003">
    <property type="protein sequence ID" value="EPS45853.1"/>
    <property type="molecule type" value="Genomic_DNA"/>
</dbReference>
<dbReference type="Proteomes" id="UP000015100">
    <property type="component" value="Unassembled WGS sequence"/>
</dbReference>
<evidence type="ECO:0000313" key="3">
    <source>
        <dbReference type="Proteomes" id="UP000015100"/>
    </source>
</evidence>
<feature type="signal peptide" evidence="1">
    <location>
        <begin position="1"/>
        <end position="16"/>
    </location>
</feature>
<comment type="caution">
    <text evidence="2">The sequence shown here is derived from an EMBL/GenBank/DDBJ whole genome shotgun (WGS) entry which is preliminary data.</text>
</comment>
<accession>S8C2E4</accession>
<reference evidence="2 3" key="1">
    <citation type="journal article" date="2013" name="PLoS Genet.">
        <title>Genomic mechanisms accounting for the adaptation to parasitism in nematode-trapping fungi.</title>
        <authorList>
            <person name="Meerupati T."/>
            <person name="Andersson K.M."/>
            <person name="Friman E."/>
            <person name="Kumar D."/>
            <person name="Tunlid A."/>
            <person name="Ahren D."/>
        </authorList>
    </citation>
    <scope>NUCLEOTIDE SEQUENCE [LARGE SCALE GENOMIC DNA]</scope>
    <source>
        <strain evidence="2 3">CBS 200.50</strain>
    </source>
</reference>
<feature type="chain" id="PRO_5004548797" evidence="1">
    <location>
        <begin position="17"/>
        <end position="139"/>
    </location>
</feature>
<name>S8C2E4_DACHA</name>
<reference evidence="3" key="2">
    <citation type="submission" date="2013-04" db="EMBL/GenBank/DDBJ databases">
        <title>Genomic mechanisms accounting for the adaptation to parasitism in nematode-trapping fungi.</title>
        <authorList>
            <person name="Ahren D.G."/>
        </authorList>
    </citation>
    <scope>NUCLEOTIDE SEQUENCE [LARGE SCALE GENOMIC DNA]</scope>
    <source>
        <strain evidence="3">CBS 200.50</strain>
    </source>
</reference>
<organism evidence="2 3">
    <name type="scientific">Dactylellina haptotyla (strain CBS 200.50)</name>
    <name type="common">Nematode-trapping fungus</name>
    <name type="synonym">Monacrosporium haptotylum</name>
    <dbReference type="NCBI Taxonomy" id="1284197"/>
    <lineage>
        <taxon>Eukaryota</taxon>
        <taxon>Fungi</taxon>
        <taxon>Dikarya</taxon>
        <taxon>Ascomycota</taxon>
        <taxon>Pezizomycotina</taxon>
        <taxon>Orbiliomycetes</taxon>
        <taxon>Orbiliales</taxon>
        <taxon>Orbiliaceae</taxon>
        <taxon>Dactylellina</taxon>
    </lineage>
</organism>